<reference evidence="2" key="1">
    <citation type="submission" date="2003-08" db="EMBL/GenBank/DDBJ databases">
        <authorList>
            <person name="Pombert J.-F."/>
            <person name="Otis C."/>
            <person name="Lemieux C."/>
            <person name="Turmel M."/>
        </authorList>
    </citation>
    <scope>NUCLEOTIDE SEQUENCE</scope>
    <source>
        <strain evidence="2">UTEX 1912</strain>
    </source>
</reference>
<dbReference type="Gene3D" id="3.10.28.10">
    <property type="entry name" value="Homing endonucleases"/>
    <property type="match status" value="2"/>
</dbReference>
<dbReference type="InterPro" id="IPR051289">
    <property type="entry name" value="LAGLIDADG_Endonuclease"/>
</dbReference>
<dbReference type="RefSeq" id="YP_025764.1">
    <property type="nucleotide sequence ID" value="NC_005926.1"/>
</dbReference>
<keyword evidence="2" id="KW-0540">Nuclease</keyword>
<dbReference type="Pfam" id="PF00961">
    <property type="entry name" value="LAGLIDADG_1"/>
    <property type="match status" value="1"/>
</dbReference>
<dbReference type="GO" id="GO:0005739">
    <property type="term" value="C:mitochondrion"/>
    <property type="evidence" value="ECO:0007669"/>
    <property type="project" value="UniProtKB-ARBA"/>
</dbReference>
<keyword evidence="2" id="KW-0255">Endonuclease</keyword>
<dbReference type="GO" id="GO:0004519">
    <property type="term" value="F:endonuclease activity"/>
    <property type="evidence" value="ECO:0007669"/>
    <property type="project" value="UniProtKB-KW"/>
</dbReference>
<keyword evidence="2" id="KW-0496">Mitochondrion</keyword>
<sequence>MSKIPSETKREDINSSQLWAIGLIEGDGHIGLEWTDKAKNKWVPVLKVTLHAYNTRAIYKLKECLGVGKISRSGNMISLRVRSRQLWLSHLIPLFDKFPFITIKYYDYAIVKKALTLPQPLPHMPQFANEMSKFSDPCFCAAGKRGKSKKSARKAWFAKARSQTLSCGSLPEPSSLSRQTLSLTLSEGSGGAKQGSLPTTQKQFVRDSQTFTNVKLAHFIRKLRRRASGQKLPQLAKRVVKDCAVKSRNAQEVGFSNEYEYKQLIENLKLQLNPKTKAYRNKLSPVWKSALDFEPSALTPPFNTNSLKLQLKAALTRVNRTNLEKLINKHWLAGFIEAEGSFYILSNGQHGFALGQTYDIFVIAAIHYLFDLKAELKVHTNYVMLDTKNTKSLLLISNILDKKLLGIKSFIFSLWLRTLRKKNKAQSLKAKRIIDKLRSRTFKP</sequence>
<dbReference type="InterPro" id="IPR004860">
    <property type="entry name" value="LAGLIDADG_dom"/>
</dbReference>
<dbReference type="GeneID" id="29030838"/>
<dbReference type="PANTHER" id="PTHR36181:SF2">
    <property type="entry name" value="INTRON-ENCODED ENDONUCLEASE AI3-RELATED"/>
    <property type="match status" value="1"/>
</dbReference>
<dbReference type="PANTHER" id="PTHR36181">
    <property type="entry name" value="INTRON-ENCODED ENDONUCLEASE AI3-RELATED"/>
    <property type="match status" value="1"/>
</dbReference>
<reference evidence="2" key="2">
    <citation type="journal article" date="2004" name="Mol. Biol. Evol.">
        <title>The complete mitochondrial DNA sequence of the green alga Pseudendoclonium akinetum (Ulvophyceae) highlights distinctive evolutionary trends in the chlorophyta and suggests a sister-group relationship between the Ulvophyceae and Chlorophyceae.</title>
        <authorList>
            <person name="Pombert J.F."/>
            <person name="Otis C."/>
            <person name="Lemieux C."/>
            <person name="Turmel M."/>
        </authorList>
    </citation>
    <scope>NUCLEOTIDE SEQUENCE</scope>
    <source>
        <strain evidence="2">UTEX 1912</strain>
    </source>
</reference>
<keyword evidence="2" id="KW-0378">Hydrolase</keyword>
<dbReference type="SUPFAM" id="SSF55608">
    <property type="entry name" value="Homing endonucleases"/>
    <property type="match status" value="2"/>
</dbReference>
<protein>
    <submittedName>
        <fullName evidence="2">Putative site-specific DNA endonuclease</fullName>
    </submittedName>
</protein>
<evidence type="ECO:0000313" key="2">
    <source>
        <dbReference type="EMBL" id="AAQ18719.1"/>
    </source>
</evidence>
<feature type="domain" description="Homing endonuclease LAGLIDADG" evidence="1">
    <location>
        <begin position="22"/>
        <end position="114"/>
    </location>
</feature>
<geneLocation type="mitochondrion" evidence="2"/>
<evidence type="ECO:0000259" key="1">
    <source>
        <dbReference type="Pfam" id="PF00961"/>
    </source>
</evidence>
<proteinExistence type="predicted"/>
<dbReference type="InterPro" id="IPR027434">
    <property type="entry name" value="Homing_endonucl"/>
</dbReference>
<name>Q6UVV1_TUPAK</name>
<accession>Q6UVV1</accession>
<dbReference type="AlphaFoldDB" id="Q6UVV1"/>
<organism evidence="2">
    <name type="scientific">Tupiella akineta</name>
    <name type="common">Green alga</name>
    <name type="synonym">Pseudendoclonium akinetum</name>
    <dbReference type="NCBI Taxonomy" id="160070"/>
    <lineage>
        <taxon>Eukaryota</taxon>
        <taxon>Viridiplantae</taxon>
        <taxon>Chlorophyta</taxon>
        <taxon>core chlorophytes</taxon>
        <taxon>Ulvophyceae</taxon>
        <taxon>OUU clade</taxon>
        <taxon>Ulotrichales</taxon>
        <taxon>Tupiellaceae</taxon>
        <taxon>Tupiella</taxon>
    </lineage>
</organism>
<dbReference type="EMBL" id="AY359242">
    <property type="protein sequence ID" value="AAQ18719.1"/>
    <property type="molecule type" value="Genomic_DNA"/>
</dbReference>